<name>A0ABN7VYN9_GIGMA</name>
<gene>
    <name evidence="1" type="ORF">GMARGA_LOCUS24282</name>
</gene>
<protein>
    <submittedName>
        <fullName evidence="1">805_t:CDS:1</fullName>
    </submittedName>
</protein>
<sequence>KNYLEKDESITEKIVVPITDQKRDDTEKEIREKVEMLKESQKMIYKARKLENNLAYKQKIESYIEKRYKNFANNTKKMISTVAYYKDRAPVIINSIIYENHMTTKPKKIKQKIKEHFRKWTRHNPKNEEAWTIGRSYTNKIK</sequence>
<accession>A0ABN7VYN9</accession>
<feature type="non-terminal residue" evidence="1">
    <location>
        <position position="1"/>
    </location>
</feature>
<proteinExistence type="predicted"/>
<keyword evidence="2" id="KW-1185">Reference proteome</keyword>
<comment type="caution">
    <text evidence="1">The sequence shown here is derived from an EMBL/GenBank/DDBJ whole genome shotgun (WGS) entry which is preliminary data.</text>
</comment>
<organism evidence="1 2">
    <name type="scientific">Gigaspora margarita</name>
    <dbReference type="NCBI Taxonomy" id="4874"/>
    <lineage>
        <taxon>Eukaryota</taxon>
        <taxon>Fungi</taxon>
        <taxon>Fungi incertae sedis</taxon>
        <taxon>Mucoromycota</taxon>
        <taxon>Glomeromycotina</taxon>
        <taxon>Glomeromycetes</taxon>
        <taxon>Diversisporales</taxon>
        <taxon>Gigasporaceae</taxon>
        <taxon>Gigaspora</taxon>
    </lineage>
</organism>
<dbReference type="EMBL" id="CAJVQB010025458">
    <property type="protein sequence ID" value="CAG8806373.1"/>
    <property type="molecule type" value="Genomic_DNA"/>
</dbReference>
<dbReference type="Proteomes" id="UP000789901">
    <property type="component" value="Unassembled WGS sequence"/>
</dbReference>
<reference evidence="1 2" key="1">
    <citation type="submission" date="2021-06" db="EMBL/GenBank/DDBJ databases">
        <authorList>
            <person name="Kallberg Y."/>
            <person name="Tangrot J."/>
            <person name="Rosling A."/>
        </authorList>
    </citation>
    <scope>NUCLEOTIDE SEQUENCE [LARGE SCALE GENOMIC DNA]</scope>
    <source>
        <strain evidence="1 2">120-4 pot B 10/14</strain>
    </source>
</reference>
<evidence type="ECO:0000313" key="2">
    <source>
        <dbReference type="Proteomes" id="UP000789901"/>
    </source>
</evidence>
<evidence type="ECO:0000313" key="1">
    <source>
        <dbReference type="EMBL" id="CAG8806373.1"/>
    </source>
</evidence>